<evidence type="ECO:0000259" key="2">
    <source>
        <dbReference type="PROSITE" id="PS50011"/>
    </source>
</evidence>
<dbReference type="Gene3D" id="1.10.510.10">
    <property type="entry name" value="Transferase(Phosphotransferase) domain 1"/>
    <property type="match status" value="1"/>
</dbReference>
<dbReference type="PANTHER" id="PTHR24359:SF37">
    <property type="entry name" value="PROTEIN KINASE DOMAIN-CONTAINING PROTEIN"/>
    <property type="match status" value="1"/>
</dbReference>
<dbReference type="Pfam" id="PF00069">
    <property type="entry name" value="Pkinase"/>
    <property type="match status" value="1"/>
</dbReference>
<dbReference type="Proteomes" id="UP000293823">
    <property type="component" value="Unassembled WGS sequence"/>
</dbReference>
<dbReference type="PROSITE" id="PS50011">
    <property type="entry name" value="PROTEIN_KINASE_DOM"/>
    <property type="match status" value="1"/>
</dbReference>
<keyword evidence="4" id="KW-1185">Reference proteome</keyword>
<sequence>MSDTENGPYNVPRSHARRQLTPLSTSGFLGPRFDKPPIVVNNVEGQSRPADEGDYGNHPITYSESRGSEGASSIHKVDDLGFDAAATKFPAWNDKYSDCSSIVADALEAVFAERKVRHSSRRQLPLESGCVQSSLLEKVGKALDWSQLDAKEYLPLDSFESIFDPKTIALLLDELYNFGTDEELEDKFASIMDRRSGRDRRRILGVLVFMEKVEYIEDFIQEDIWDDQLPLERSAGDSMGYVVTRNSGKYNLMERWGRSDIELFCSYQKMFFVPFFDIHENRLCFYELESNIRLPWKTFEYKTNGGSGIIHKVEIHPSHHNFPVSNSTNQPMFALKTVETGDHRAYREELSALEKACAQVQREKHLIKLLLTFRHGEKFFLLFEWADGNLGEFWRLHPFRSMSLDDRWAAEQCRGLARAVSRIHGLTTWQKKHRSSSVGLLDEAERDWGRHGDIKPENILWFEEYGTDRNLLVISDLGLTRYHSQFSKSFVPRSNIDGCSWAYRPPELDIDESISQKYDIWSLGCVFLEFCVWYLQGHDEVDIFWDERESEDLPTFEGVKNDKFFNIEKSEDGETKQPRVKKAVQRRLNLLKDIGGQTTFASKLLYVIEHKMLRCAPDDRETIDVIRTDLSEIVVSITRETNALERSRDLAHIRRDDSAPSLQAPSNISFDEEPRYLTIESPSTFTGDGGESALMMRTRPRRVGFEAGEPSRGDHNTASTADEQYVSKVPVANSMKTTLRDESKDQSSERVPGSNYIEASRKTAADFHVANQTWWTTRTNRSKYHIGHKGIELSPLKLLDPKVCGRPAFDNERIDQKSNTWFQVTLGRLEHMLERTNRQTTFAR</sequence>
<dbReference type="SUPFAM" id="SSF56112">
    <property type="entry name" value="Protein kinase-like (PK-like)"/>
    <property type="match status" value="1"/>
</dbReference>
<evidence type="ECO:0000256" key="1">
    <source>
        <dbReference type="SAM" id="MobiDB-lite"/>
    </source>
</evidence>
<dbReference type="PANTHER" id="PTHR24359">
    <property type="entry name" value="SERINE/THREONINE-PROTEIN KINASE SBK1"/>
    <property type="match status" value="1"/>
</dbReference>
<name>A0A4Q4RWF7_9PLEO</name>
<dbReference type="OrthoDB" id="1046782at2759"/>
<feature type="region of interest" description="Disordered" evidence="1">
    <location>
        <begin position="1"/>
        <end position="69"/>
    </location>
</feature>
<organism evidence="3 4">
    <name type="scientific">Alternaria arborescens</name>
    <dbReference type="NCBI Taxonomy" id="156630"/>
    <lineage>
        <taxon>Eukaryota</taxon>
        <taxon>Fungi</taxon>
        <taxon>Dikarya</taxon>
        <taxon>Ascomycota</taxon>
        <taxon>Pezizomycotina</taxon>
        <taxon>Dothideomycetes</taxon>
        <taxon>Pleosporomycetidae</taxon>
        <taxon>Pleosporales</taxon>
        <taxon>Pleosporineae</taxon>
        <taxon>Pleosporaceae</taxon>
        <taxon>Alternaria</taxon>
        <taxon>Alternaria sect. Alternaria</taxon>
    </lineage>
</organism>
<evidence type="ECO:0000313" key="4">
    <source>
        <dbReference type="Proteomes" id="UP000293823"/>
    </source>
</evidence>
<dbReference type="AlphaFoldDB" id="A0A4Q4RWF7"/>
<dbReference type="GO" id="GO:0005524">
    <property type="term" value="F:ATP binding"/>
    <property type="evidence" value="ECO:0007669"/>
    <property type="project" value="InterPro"/>
</dbReference>
<feature type="compositionally biased region" description="Basic and acidic residues" evidence="1">
    <location>
        <begin position="738"/>
        <end position="748"/>
    </location>
</feature>
<dbReference type="InterPro" id="IPR011009">
    <property type="entry name" value="Kinase-like_dom_sf"/>
</dbReference>
<proteinExistence type="predicted"/>
<feature type="domain" description="Protein kinase" evidence="2">
    <location>
        <begin position="296"/>
        <end position="634"/>
    </location>
</feature>
<gene>
    <name evidence="3" type="ORF">AA0113_g6711</name>
</gene>
<evidence type="ECO:0000313" key="3">
    <source>
        <dbReference type="EMBL" id="RYO61675.1"/>
    </source>
</evidence>
<feature type="region of interest" description="Disordered" evidence="1">
    <location>
        <begin position="733"/>
        <end position="754"/>
    </location>
</feature>
<dbReference type="GO" id="GO:0004674">
    <property type="term" value="F:protein serine/threonine kinase activity"/>
    <property type="evidence" value="ECO:0007669"/>
    <property type="project" value="TreeGrafter"/>
</dbReference>
<reference evidence="4" key="1">
    <citation type="journal article" date="2019" name="bioRxiv">
        <title>Genomics, evolutionary history and diagnostics of the Alternaria alternata species group including apple and Asian pear pathotypes.</title>
        <authorList>
            <person name="Armitage A.D."/>
            <person name="Cockerton H.M."/>
            <person name="Sreenivasaprasad S."/>
            <person name="Woodhall J.W."/>
            <person name="Lane C.R."/>
            <person name="Harrison R.J."/>
            <person name="Clarkson J.P."/>
        </authorList>
    </citation>
    <scope>NUCLEOTIDE SEQUENCE [LARGE SCALE GENOMIC DNA]</scope>
    <source>
        <strain evidence="4">RGR 97.0016</strain>
    </source>
</reference>
<comment type="caution">
    <text evidence="3">The sequence shown here is derived from an EMBL/GenBank/DDBJ whole genome shotgun (WGS) entry which is preliminary data.</text>
</comment>
<protein>
    <recommendedName>
        <fullName evidence="2">Protein kinase domain-containing protein</fullName>
    </recommendedName>
</protein>
<dbReference type="InterPro" id="IPR000719">
    <property type="entry name" value="Prot_kinase_dom"/>
</dbReference>
<accession>A0A4Q4RWF7</accession>
<dbReference type="SMART" id="SM00220">
    <property type="entry name" value="S_TKc"/>
    <property type="match status" value="1"/>
</dbReference>
<dbReference type="EMBL" id="PEJP01000024">
    <property type="protein sequence ID" value="RYO61675.1"/>
    <property type="molecule type" value="Genomic_DNA"/>
</dbReference>